<dbReference type="InterPro" id="IPR045083">
    <property type="entry name" value="ATP_synth_F0_asu_bact/mt"/>
</dbReference>
<keyword evidence="15" id="KW-1185">Reference proteome</keyword>
<feature type="transmembrane region" description="Helical" evidence="13">
    <location>
        <begin position="472"/>
        <end position="495"/>
    </location>
</feature>
<evidence type="ECO:0000256" key="8">
    <source>
        <dbReference type="ARBA" id="ARBA00022989"/>
    </source>
</evidence>
<dbReference type="InterPro" id="IPR035908">
    <property type="entry name" value="F0_ATP_A_sf"/>
</dbReference>
<dbReference type="InterPro" id="IPR023011">
    <property type="entry name" value="ATP_synth_F0_asu_AS"/>
</dbReference>
<feature type="transmembrane region" description="Helical" evidence="13">
    <location>
        <begin position="421"/>
        <end position="452"/>
    </location>
</feature>
<keyword evidence="6 13" id="KW-0812">Transmembrane</keyword>
<gene>
    <name evidence="14" type="ORF">G7K_6923-t1</name>
</gene>
<dbReference type="FunFam" id="1.20.120.220:FF:000003">
    <property type="entry name" value="ATP synthase subunit a"/>
    <property type="match status" value="1"/>
</dbReference>
<dbReference type="Proteomes" id="UP000033140">
    <property type="component" value="Unassembled WGS sequence"/>
</dbReference>
<feature type="transmembrane region" description="Helical" evidence="13">
    <location>
        <begin position="720"/>
        <end position="743"/>
    </location>
</feature>
<keyword evidence="4" id="KW-0813">Transport</keyword>
<keyword evidence="8 13" id="KW-1133">Transmembrane helix</keyword>
<feature type="transmembrane region" description="Helical" evidence="13">
    <location>
        <begin position="555"/>
        <end position="580"/>
    </location>
</feature>
<proteinExistence type="inferred from homology"/>
<evidence type="ECO:0000256" key="10">
    <source>
        <dbReference type="ARBA" id="ARBA00023136"/>
    </source>
</evidence>
<evidence type="ECO:0000256" key="5">
    <source>
        <dbReference type="ARBA" id="ARBA00022547"/>
    </source>
</evidence>
<dbReference type="PANTHER" id="PTHR11410:SF0">
    <property type="entry name" value="ATP SYNTHASE SUBUNIT A"/>
    <property type="match status" value="1"/>
</dbReference>
<name>A0A0E9NSI0_SAICN</name>
<dbReference type="Gene3D" id="1.20.120.220">
    <property type="entry name" value="ATP synthase, F0 complex, subunit A"/>
    <property type="match status" value="1"/>
</dbReference>
<dbReference type="SUPFAM" id="SSF81336">
    <property type="entry name" value="F1F0 ATP synthase subunit A"/>
    <property type="match status" value="1"/>
</dbReference>
<comment type="subcellular location">
    <subcellularLocation>
        <location evidence="1">Mitochondrion inner membrane</location>
        <topology evidence="1">Multi-pass membrane protein</topology>
    </subcellularLocation>
</comment>
<reference evidence="14 15" key="1">
    <citation type="journal article" date="2011" name="J. Gen. Appl. Microbiol.">
        <title>Draft genome sequencing of the enigmatic yeast Saitoella complicata.</title>
        <authorList>
            <person name="Nishida H."/>
            <person name="Hamamoto M."/>
            <person name="Sugiyama J."/>
        </authorList>
    </citation>
    <scope>NUCLEOTIDE SEQUENCE [LARGE SCALE GENOMIC DNA]</scope>
    <source>
        <strain evidence="14 15">NRRL Y-17804</strain>
    </source>
</reference>
<feature type="transmembrane region" description="Helical" evidence="13">
    <location>
        <begin position="648"/>
        <end position="667"/>
    </location>
</feature>
<dbReference type="PROSITE" id="PS00449">
    <property type="entry name" value="ATPASE_A"/>
    <property type="match status" value="1"/>
</dbReference>
<keyword evidence="7" id="KW-0375">Hydrogen ion transport</keyword>
<feature type="transmembrane region" description="Helical" evidence="13">
    <location>
        <begin position="755"/>
        <end position="775"/>
    </location>
</feature>
<evidence type="ECO:0000313" key="14">
    <source>
        <dbReference type="EMBL" id="GAO52857.1"/>
    </source>
</evidence>
<evidence type="ECO:0000256" key="2">
    <source>
        <dbReference type="ARBA" id="ARBA00006810"/>
    </source>
</evidence>
<dbReference type="GO" id="GO:0005743">
    <property type="term" value="C:mitochondrial inner membrane"/>
    <property type="evidence" value="ECO:0007669"/>
    <property type="project" value="UniProtKB-SubCell"/>
</dbReference>
<dbReference type="GO" id="GO:0046933">
    <property type="term" value="F:proton-transporting ATP synthase activity, rotational mechanism"/>
    <property type="evidence" value="ECO:0007669"/>
    <property type="project" value="TreeGrafter"/>
</dbReference>
<accession>A0A0E9NSI0</accession>
<keyword evidence="11" id="KW-0066">ATP synthesis</keyword>
<dbReference type="PANTHER" id="PTHR11410">
    <property type="entry name" value="ATP SYNTHASE SUBUNIT A"/>
    <property type="match status" value="1"/>
</dbReference>
<dbReference type="STRING" id="698492.A0A0E9NSI0"/>
<dbReference type="PRINTS" id="PR00123">
    <property type="entry name" value="ATPASEA"/>
</dbReference>
<evidence type="ECO:0000256" key="6">
    <source>
        <dbReference type="ARBA" id="ARBA00022692"/>
    </source>
</evidence>
<dbReference type="CDD" id="cd00310">
    <property type="entry name" value="ATP-synt_Fo_a_6"/>
    <property type="match status" value="1"/>
</dbReference>
<comment type="similarity">
    <text evidence="2">Belongs to the ATPase A chain family.</text>
</comment>
<evidence type="ECO:0000256" key="9">
    <source>
        <dbReference type="ARBA" id="ARBA00023065"/>
    </source>
</evidence>
<dbReference type="InterPro" id="IPR000568">
    <property type="entry name" value="ATP_synth_F0_asu"/>
</dbReference>
<sequence>MYSIGQHVCEARREKNPKHFWISNPFRYGLWLDYTDDIRDIDLLAKENLLKNKDSFFFKYYSPLTLIPKKDKIGLRHTTISSVISYPFDFTDRDYGKYAPDAADMLSPHTLIKEAVLDKRGGIKEYPVFDLETDEDGKVLPLYRRWDHYYTDMDGDYDKESVIRNNPSEILDLLIRKPLLDGYHFSYPYLNYDRYDIYKDLVGYQFIYHLRHVPTDQVYIGCHFNIGYLLNCLIDKRFLPGPGYEKMNVYLDRYPIGDWEFRIIEDYMNLYYNRQEDRLFLNDRTLLYKDRYRPNLCDHVSSTGQSLLEHRRELNQFLIANPYVTLKTVVLPDNNSLSLIPLSSSYSPLFLSPILIPRFGSDPVNDRGGTSILSPVSLPILLYLSIFLLMPQLLPFHFMNQVVFGLSTLNYDLFSLNIKTIFFLLTSFLLFPLSSSILSFFLILSLLLYLLLPPNPNPLDPFPKGDRDVLSYPSYFISSHILLIFLRTPFVTYKWGGPDVTRSIRLLSLLVFSFVYSLISSFLYSSTLIFYMFIFSPLDQFEINSVFQLLLPFNINISLTNIGIYFIFVLVLAVSFNLFVTNRNFVIANQWSIIRESLYATIHNLVLNQIGGAKGQIYFPFIFSIFTLVLFSNFLGMIPYSFAVTSHLIFTLSLSLSILIGVTILGFNLHGLKFFSFFVPSGTPLALVPLLVLIELISYIAKGLSLGIRLGANVMSGHMLVKIIGGFIYNMMTSGIIMFLFGLVPLSILIGVMNLELAIAAIQSYVFTILTSSYIKDSIDLH</sequence>
<dbReference type="AlphaFoldDB" id="A0A0E9NSI0"/>
<evidence type="ECO:0000256" key="3">
    <source>
        <dbReference type="ARBA" id="ARBA00021312"/>
    </source>
</evidence>
<evidence type="ECO:0000256" key="4">
    <source>
        <dbReference type="ARBA" id="ARBA00022448"/>
    </source>
</evidence>
<evidence type="ECO:0000256" key="12">
    <source>
        <dbReference type="ARBA" id="ARBA00032954"/>
    </source>
</evidence>
<protein>
    <recommendedName>
        <fullName evidence="3">ATP synthase subunit a</fullName>
    </recommendedName>
    <alternativeName>
        <fullName evidence="12">F-ATPase protein 6</fullName>
    </alternativeName>
</protein>
<dbReference type="NCBIfam" id="TIGR01131">
    <property type="entry name" value="ATP_synt_6_or_A"/>
    <property type="match status" value="1"/>
</dbReference>
<evidence type="ECO:0000256" key="7">
    <source>
        <dbReference type="ARBA" id="ARBA00022781"/>
    </source>
</evidence>
<evidence type="ECO:0000256" key="13">
    <source>
        <dbReference type="SAM" id="Phobius"/>
    </source>
</evidence>
<evidence type="ECO:0000256" key="11">
    <source>
        <dbReference type="ARBA" id="ARBA00023310"/>
    </source>
</evidence>
<dbReference type="HAMAP" id="MF_01393">
    <property type="entry name" value="ATP_synth_a_bact"/>
    <property type="match status" value="1"/>
</dbReference>
<keyword evidence="5" id="KW-0138">CF(0)</keyword>
<dbReference type="NCBIfam" id="NF004482">
    <property type="entry name" value="PRK05815.2-4"/>
    <property type="match status" value="1"/>
</dbReference>
<feature type="transmembrane region" description="Helical" evidence="13">
    <location>
        <begin position="507"/>
        <end position="535"/>
    </location>
</feature>
<organism evidence="14 15">
    <name type="scientific">Saitoella complicata (strain BCRC 22490 / CBS 7301 / JCM 7358 / NBRC 10748 / NRRL Y-17804)</name>
    <dbReference type="NCBI Taxonomy" id="698492"/>
    <lineage>
        <taxon>Eukaryota</taxon>
        <taxon>Fungi</taxon>
        <taxon>Dikarya</taxon>
        <taxon>Ascomycota</taxon>
        <taxon>Taphrinomycotina</taxon>
        <taxon>Taphrinomycotina incertae sedis</taxon>
        <taxon>Saitoella</taxon>
    </lineage>
</organism>
<feature type="transmembrane region" description="Helical" evidence="13">
    <location>
        <begin position="674"/>
        <end position="700"/>
    </location>
</feature>
<keyword evidence="9" id="KW-0406">Ion transport</keyword>
<evidence type="ECO:0000256" key="1">
    <source>
        <dbReference type="ARBA" id="ARBA00004448"/>
    </source>
</evidence>
<dbReference type="GO" id="GO:0045259">
    <property type="term" value="C:proton-transporting ATP synthase complex"/>
    <property type="evidence" value="ECO:0007669"/>
    <property type="project" value="UniProtKB-KW"/>
</dbReference>
<evidence type="ECO:0000313" key="15">
    <source>
        <dbReference type="Proteomes" id="UP000033140"/>
    </source>
</evidence>
<dbReference type="Pfam" id="PF00119">
    <property type="entry name" value="ATP-synt_A"/>
    <property type="match status" value="1"/>
</dbReference>
<feature type="transmembrane region" description="Helical" evidence="13">
    <location>
        <begin position="617"/>
        <end position="642"/>
    </location>
</feature>
<comment type="caution">
    <text evidence="14">The sequence shown here is derived from an EMBL/GenBank/DDBJ whole genome shotgun (WGS) entry which is preliminary data.</text>
</comment>
<feature type="transmembrane region" description="Helical" evidence="13">
    <location>
        <begin position="380"/>
        <end position="400"/>
    </location>
</feature>
<keyword evidence="10 13" id="KW-0472">Membrane</keyword>
<dbReference type="EMBL" id="BACD03000098">
    <property type="protein sequence ID" value="GAO52857.1"/>
    <property type="molecule type" value="Genomic_DNA"/>
</dbReference>
<reference evidence="14 15" key="3">
    <citation type="journal article" date="2015" name="Genome Announc.">
        <title>Draft Genome Sequence of the Archiascomycetous Yeast Saitoella complicata.</title>
        <authorList>
            <person name="Yamauchi K."/>
            <person name="Kondo S."/>
            <person name="Hamamoto M."/>
            <person name="Takahashi Y."/>
            <person name="Ogura Y."/>
            <person name="Hayashi T."/>
            <person name="Nishida H."/>
        </authorList>
    </citation>
    <scope>NUCLEOTIDE SEQUENCE [LARGE SCALE GENOMIC DNA]</scope>
    <source>
        <strain evidence="14 15">NRRL Y-17804</strain>
    </source>
</reference>
<reference evidence="14 15" key="2">
    <citation type="journal article" date="2014" name="J. Gen. Appl. Microbiol.">
        <title>The early diverging ascomycetous budding yeast Saitoella complicata has three histone deacetylases belonging to the Clr6, Hos2, and Rpd3 lineages.</title>
        <authorList>
            <person name="Nishida H."/>
            <person name="Matsumoto T."/>
            <person name="Kondo S."/>
            <person name="Hamamoto M."/>
            <person name="Yoshikawa H."/>
        </authorList>
    </citation>
    <scope>NUCLEOTIDE SEQUENCE [LARGE SCALE GENOMIC DNA]</scope>
    <source>
        <strain evidence="14 15">NRRL Y-17804</strain>
    </source>
</reference>